<dbReference type="PROSITE" id="PS51194">
    <property type="entry name" value="HELICASE_CTER"/>
    <property type="match status" value="1"/>
</dbReference>
<feature type="domain" description="Fe2OG dioxygenase" evidence="6">
    <location>
        <begin position="187"/>
        <end position="292"/>
    </location>
</feature>
<dbReference type="SUPFAM" id="SSF52540">
    <property type="entry name" value="P-loop containing nucleoside triphosphate hydrolases"/>
    <property type="match status" value="2"/>
</dbReference>
<dbReference type="InterPro" id="IPR044861">
    <property type="entry name" value="IPNS-like_FE2OG_OXY"/>
</dbReference>
<dbReference type="InterPro" id="IPR026992">
    <property type="entry name" value="DIOX_N"/>
</dbReference>
<dbReference type="Gene3D" id="2.60.120.330">
    <property type="entry name" value="B-lactam Antibiotic, Isopenicillin N Synthase, Chain"/>
    <property type="match status" value="1"/>
</dbReference>
<evidence type="ECO:0000313" key="7">
    <source>
        <dbReference type="EMBL" id="PKY03701.1"/>
    </source>
</evidence>
<evidence type="ECO:0000256" key="1">
    <source>
        <dbReference type="ARBA" id="ARBA00022741"/>
    </source>
</evidence>
<comment type="caution">
    <text evidence="7">The sequence shown here is derived from an EMBL/GenBank/DDBJ whole genome shotgun (WGS) entry which is preliminary data.</text>
</comment>
<dbReference type="Pfam" id="PF14226">
    <property type="entry name" value="DIOX_N"/>
    <property type="match status" value="1"/>
</dbReference>
<keyword evidence="3" id="KW-0067">ATP-binding</keyword>
<dbReference type="GeneID" id="36545716"/>
<evidence type="ECO:0000256" key="4">
    <source>
        <dbReference type="SAM" id="MobiDB-lite"/>
    </source>
</evidence>
<dbReference type="GO" id="GO:0005524">
    <property type="term" value="F:ATP binding"/>
    <property type="evidence" value="ECO:0007669"/>
    <property type="project" value="InterPro"/>
</dbReference>
<keyword evidence="8" id="KW-1185">Reference proteome</keyword>
<dbReference type="RefSeq" id="XP_024692295.1">
    <property type="nucleotide sequence ID" value="XM_024838192.1"/>
</dbReference>
<dbReference type="SUPFAM" id="SSF51197">
    <property type="entry name" value="Clavaminate synthase-like"/>
    <property type="match status" value="1"/>
</dbReference>
<dbReference type="Pfam" id="PF00271">
    <property type="entry name" value="Helicase_C"/>
    <property type="match status" value="1"/>
</dbReference>
<dbReference type="PANTHER" id="PTHR10799">
    <property type="entry name" value="SNF2/RAD54 HELICASE FAMILY"/>
    <property type="match status" value="1"/>
</dbReference>
<dbReference type="InterPro" id="IPR049730">
    <property type="entry name" value="SNF2/RAD54-like_C"/>
</dbReference>
<proteinExistence type="predicted"/>
<protein>
    <submittedName>
        <fullName evidence="7">Clavaminate synthase-like protein</fullName>
    </submittedName>
</protein>
<sequence length="1052" mass="119159">MEPDHDNFNGLPPFPSDVPTAPLLRLSLSKLLTQDETELKRLIETSEEIGFFYLDLQEPSCGNGLLNDADRLFQTGKDLFSLDLEEKQKYDFSSQNSYFGYKSQGAAVVDHQGNLDRNEFYNVSKDDILGMMDPLPAPDVLLQKRDLLESFMRSSHSIVTLILNLLNTDLDLPDSTLANLHHLTAPSGDQVRFIKAPPQPVDDRRTAMGEHTDFGSVTILFNRIGGLQVLPPGEDAEWAYVRPLPGHAIVNLGDAMVKFTNGLLRSNIHRVVSPPGDQADSTRYSLVYFARPEDSVMLRRLEGSSRIPVLQDGDVEEHVNSKDWIIRRALGRRGDVKDIDFEKSAGTEMLSRRIKYSFGEVSLLFPLRTPRSSFSSDLISPCWSHRSQGTLKSTLGLNSFELRDKSSSPSSTEPSTRYHKNADTFTYHSDVLVEIEHRRDCFFEQIWGLVQPLLGQRVGDVEDIVSPKMPQYQTLEAQPEGLRGQLKPYQLDGLEFLLYLRNNGIGGILGDEMGLGKTVQTLALFQHVKENEDLSTPIQNDLKELWSIFRWLYPGVFSSETARLFEESFVLNEGQIETDFLDHVKAFLKLVMLRRMKNSREVGLDIPPLRETILSVPLSRMQYSWYMGILTGVDQPVNEDGVSTPSGDHSAEPDWQKALWNSDDTWAQSTIELQPVKEKKRYKIQANTLMELRKCSIHPYMLRAAIPDEDPSGKDLVAVSGKFVVLEKLVRNYLSEGRKMIIFSNFDQALNLCEDMLEVLKSQTTFEYARLDGSTSSARRRLSVHLFNNDARYMVFLLAIRAGGEGLNLVSSSVVVFLDEDWNPQVMKQAEARVHRIGQTRAVDVFRLHSKGTVEEQMSRRLLKKAYLADRSVTNSNYQNLPSPMSAHVTDNPKRPTSSVDEKEWLKRAEGVKTNIFNGAVIDTTSTSWAWDHHSSMTLSRADRRIGKHRITCVDDWEVLTENIVNDGRTVASKETQGKHKRTISNELSCECSYCEKCLDWNSTDFVGTNLAYQAVGHLPGNMFYVHCVKCAKKRNGLFEVDRTLIKRPRLS</sequence>
<dbReference type="Pfam" id="PF00176">
    <property type="entry name" value="SNF2-rel_dom"/>
    <property type="match status" value="2"/>
</dbReference>
<dbReference type="GO" id="GO:0044283">
    <property type="term" value="P:small molecule biosynthetic process"/>
    <property type="evidence" value="ECO:0007669"/>
    <property type="project" value="UniProtKB-ARBA"/>
</dbReference>
<evidence type="ECO:0000259" key="5">
    <source>
        <dbReference type="PROSITE" id="PS51194"/>
    </source>
</evidence>
<dbReference type="PROSITE" id="PS51471">
    <property type="entry name" value="FE2OG_OXY"/>
    <property type="match status" value="1"/>
</dbReference>
<dbReference type="OrthoDB" id="288590at2759"/>
<dbReference type="Gene3D" id="3.40.50.10810">
    <property type="entry name" value="Tandem AAA-ATPase domain"/>
    <property type="match status" value="2"/>
</dbReference>
<evidence type="ECO:0000313" key="8">
    <source>
        <dbReference type="Proteomes" id="UP000234254"/>
    </source>
</evidence>
<accession>A0A2I1D1E3</accession>
<gene>
    <name evidence="7" type="ORF">P168DRAFT_297595</name>
</gene>
<dbReference type="SMART" id="SM00490">
    <property type="entry name" value="HELICc"/>
    <property type="match status" value="1"/>
</dbReference>
<dbReference type="EMBL" id="MSFM01000007">
    <property type="protein sequence ID" value="PKY03701.1"/>
    <property type="molecule type" value="Genomic_DNA"/>
</dbReference>
<reference evidence="7" key="1">
    <citation type="submission" date="2016-12" db="EMBL/GenBank/DDBJ databases">
        <title>The genomes of Aspergillus section Nigri reveals drivers in fungal speciation.</title>
        <authorList>
            <consortium name="DOE Joint Genome Institute"/>
            <person name="Vesth T.C."/>
            <person name="Nybo J."/>
            <person name="Theobald S."/>
            <person name="Brandl J."/>
            <person name="Frisvad J.C."/>
            <person name="Nielsen K.F."/>
            <person name="Lyhne E.K."/>
            <person name="Kogle M.E."/>
            <person name="Kuo A."/>
            <person name="Riley R."/>
            <person name="Clum A."/>
            <person name="Nolan M."/>
            <person name="Lipzen A."/>
            <person name="Salamov A."/>
            <person name="Henrissat B."/>
            <person name="Wiebenga A."/>
            <person name="De vries R.P."/>
            <person name="Grigoriev I.V."/>
            <person name="Mortensen U.H."/>
            <person name="Andersen M.R."/>
            <person name="Baker S.E."/>
        </authorList>
    </citation>
    <scope>NUCLEOTIDE SEQUENCE</scope>
    <source>
        <strain evidence="7">IBT 28561</strain>
    </source>
</reference>
<dbReference type="VEuPathDB" id="FungiDB:P168DRAFT_297595"/>
<dbReference type="InterPro" id="IPR000330">
    <property type="entry name" value="SNF2_N"/>
</dbReference>
<keyword evidence="2" id="KW-0378">Hydrolase</keyword>
<dbReference type="Gene3D" id="3.40.50.300">
    <property type="entry name" value="P-loop containing nucleotide triphosphate hydrolases"/>
    <property type="match status" value="1"/>
</dbReference>
<keyword evidence="1" id="KW-0547">Nucleotide-binding</keyword>
<dbReference type="InterPro" id="IPR027417">
    <property type="entry name" value="P-loop_NTPase"/>
</dbReference>
<dbReference type="AlphaFoldDB" id="A0A2I1D1E3"/>
<dbReference type="InterPro" id="IPR001650">
    <property type="entry name" value="Helicase_C-like"/>
</dbReference>
<dbReference type="CDD" id="cd18793">
    <property type="entry name" value="SF2_C_SNF"/>
    <property type="match status" value="1"/>
</dbReference>
<dbReference type="InterPro" id="IPR027443">
    <property type="entry name" value="IPNS-like_sf"/>
</dbReference>
<evidence type="ECO:0000259" key="6">
    <source>
        <dbReference type="PROSITE" id="PS51471"/>
    </source>
</evidence>
<evidence type="ECO:0000256" key="3">
    <source>
        <dbReference type="ARBA" id="ARBA00022840"/>
    </source>
</evidence>
<feature type="domain" description="Helicase C-terminal" evidence="5">
    <location>
        <begin position="725"/>
        <end position="889"/>
    </location>
</feature>
<dbReference type="InterPro" id="IPR038718">
    <property type="entry name" value="SNF2-like_sf"/>
</dbReference>
<name>A0A2I1D1E3_ASPC2</name>
<dbReference type="Proteomes" id="UP000234254">
    <property type="component" value="Unassembled WGS sequence"/>
</dbReference>
<dbReference type="GO" id="GO:0016787">
    <property type="term" value="F:hydrolase activity"/>
    <property type="evidence" value="ECO:0007669"/>
    <property type="project" value="UniProtKB-KW"/>
</dbReference>
<feature type="region of interest" description="Disordered" evidence="4">
    <location>
        <begin position="879"/>
        <end position="901"/>
    </location>
</feature>
<dbReference type="FunFam" id="2.60.120.330:FF:000045">
    <property type="entry name" value="Oxidoreductase, 2OG-Fe(II) oxygenase family, putative"/>
    <property type="match status" value="1"/>
</dbReference>
<organism evidence="7 8">
    <name type="scientific">Aspergillus campestris (strain IBT 28561)</name>
    <dbReference type="NCBI Taxonomy" id="1392248"/>
    <lineage>
        <taxon>Eukaryota</taxon>
        <taxon>Fungi</taxon>
        <taxon>Dikarya</taxon>
        <taxon>Ascomycota</taxon>
        <taxon>Pezizomycotina</taxon>
        <taxon>Eurotiomycetes</taxon>
        <taxon>Eurotiomycetidae</taxon>
        <taxon>Eurotiales</taxon>
        <taxon>Aspergillaceae</taxon>
        <taxon>Aspergillus</taxon>
        <taxon>Aspergillus subgen. Circumdati</taxon>
    </lineage>
</organism>
<dbReference type="Pfam" id="PF03171">
    <property type="entry name" value="2OG-FeII_Oxy"/>
    <property type="match status" value="1"/>
</dbReference>
<evidence type="ECO:0000256" key="2">
    <source>
        <dbReference type="ARBA" id="ARBA00022801"/>
    </source>
</evidence>
<dbReference type="InterPro" id="IPR005123">
    <property type="entry name" value="Oxoglu/Fe-dep_dioxygenase_dom"/>
</dbReference>